<dbReference type="OrthoDB" id="6631492at2759"/>
<dbReference type="AlphaFoldDB" id="A0A8I6S194"/>
<feature type="compositionally biased region" description="Basic and acidic residues" evidence="1">
    <location>
        <begin position="179"/>
        <end position="191"/>
    </location>
</feature>
<dbReference type="Proteomes" id="UP000494040">
    <property type="component" value="Unassembled WGS sequence"/>
</dbReference>
<feature type="compositionally biased region" description="Polar residues" evidence="1">
    <location>
        <begin position="1144"/>
        <end position="1158"/>
    </location>
</feature>
<feature type="compositionally biased region" description="Basic and acidic residues" evidence="1">
    <location>
        <begin position="540"/>
        <end position="569"/>
    </location>
</feature>
<reference evidence="2" key="1">
    <citation type="submission" date="2022-01" db="UniProtKB">
        <authorList>
            <consortium name="EnsemblMetazoa"/>
        </authorList>
    </citation>
    <scope>IDENTIFICATION</scope>
</reference>
<organism evidence="2 3">
    <name type="scientific">Cimex lectularius</name>
    <name type="common">Bed bug</name>
    <name type="synonym">Acanthia lectularia</name>
    <dbReference type="NCBI Taxonomy" id="79782"/>
    <lineage>
        <taxon>Eukaryota</taxon>
        <taxon>Metazoa</taxon>
        <taxon>Ecdysozoa</taxon>
        <taxon>Arthropoda</taxon>
        <taxon>Hexapoda</taxon>
        <taxon>Insecta</taxon>
        <taxon>Pterygota</taxon>
        <taxon>Neoptera</taxon>
        <taxon>Paraneoptera</taxon>
        <taxon>Hemiptera</taxon>
        <taxon>Heteroptera</taxon>
        <taxon>Panheteroptera</taxon>
        <taxon>Cimicomorpha</taxon>
        <taxon>Cimicidae</taxon>
        <taxon>Cimex</taxon>
    </lineage>
</organism>
<keyword evidence="3" id="KW-1185">Reference proteome</keyword>
<feature type="compositionally biased region" description="Polar residues" evidence="1">
    <location>
        <begin position="267"/>
        <end position="279"/>
    </location>
</feature>
<dbReference type="GeneID" id="106669174"/>
<dbReference type="EnsemblMetazoa" id="XM_014398482.2">
    <property type="protein sequence ID" value="XP_014253968.1"/>
    <property type="gene ID" value="LOC106669174"/>
</dbReference>
<feature type="compositionally biased region" description="Basic and acidic residues" evidence="1">
    <location>
        <begin position="508"/>
        <end position="532"/>
    </location>
</feature>
<feature type="region of interest" description="Disordered" evidence="1">
    <location>
        <begin position="435"/>
        <end position="574"/>
    </location>
</feature>
<evidence type="ECO:0000313" key="3">
    <source>
        <dbReference type="Proteomes" id="UP000494040"/>
    </source>
</evidence>
<feature type="compositionally biased region" description="Basic and acidic residues" evidence="1">
    <location>
        <begin position="660"/>
        <end position="679"/>
    </location>
</feature>
<feature type="compositionally biased region" description="Polar residues" evidence="1">
    <location>
        <begin position="223"/>
        <end position="235"/>
    </location>
</feature>
<feature type="region of interest" description="Disordered" evidence="1">
    <location>
        <begin position="943"/>
        <end position="987"/>
    </location>
</feature>
<evidence type="ECO:0000256" key="1">
    <source>
        <dbReference type="SAM" id="MobiDB-lite"/>
    </source>
</evidence>
<feature type="compositionally biased region" description="Acidic residues" evidence="1">
    <location>
        <begin position="254"/>
        <end position="264"/>
    </location>
</feature>
<dbReference type="OMA" id="VSSHICH"/>
<feature type="compositionally biased region" description="Low complexity" evidence="1">
    <location>
        <begin position="443"/>
        <end position="452"/>
    </location>
</feature>
<name>A0A8I6S194_CIMLE</name>
<dbReference type="KEGG" id="clec:106669174"/>
<feature type="region of interest" description="Disordered" evidence="1">
    <location>
        <begin position="168"/>
        <end position="281"/>
    </location>
</feature>
<dbReference type="RefSeq" id="XP_014253968.1">
    <property type="nucleotide sequence ID" value="XM_014398482.2"/>
</dbReference>
<feature type="region of interest" description="Disordered" evidence="1">
    <location>
        <begin position="612"/>
        <end position="694"/>
    </location>
</feature>
<accession>A0A8I6S194</accession>
<feature type="region of interest" description="Disordered" evidence="1">
    <location>
        <begin position="1091"/>
        <end position="1165"/>
    </location>
</feature>
<feature type="compositionally biased region" description="Basic residues" evidence="1">
    <location>
        <begin position="192"/>
        <end position="204"/>
    </location>
</feature>
<protein>
    <submittedName>
        <fullName evidence="2">Uncharacterized protein</fullName>
    </submittedName>
</protein>
<proteinExistence type="predicted"/>
<evidence type="ECO:0000313" key="2">
    <source>
        <dbReference type="EnsemblMetazoa" id="XP_014253968.1"/>
    </source>
</evidence>
<sequence>MSVRVSVKTDPVTINRSKILLVDVEQAKKKEFERRRKLRLQQVRQQSRDIAGKVRKKVSVELKAIEKEEEEKRQQEKEDWKKKQLEHLKQEFDKCLQSVGSAHQSASLQPDAKLILKEQKNVMQAVARARGSLAEEKAKKEKHAIKDKENKIAEQLEYARKVEKLRSTMVSRLPPAVERFSKPSKPSEKSVKKTISKSSKKKQTKNAVTSPVHSPRKPLKDVQTCTELKSPNHKMTSPLKFQVCRERNRSLTIPDEEFSDDSDDSSATWPPRSQLSTRPSLHKVKLYNHNERKTTEYLKPTTSVNRIGDDFDMRMEIDKEKAERAELEMTNKMKLDKLDKRGKEAMQREKTEKEFDQMCSAISEINKQEKIQNVSAPPGSSFLKKPFHNQDRLQELLKDLQESPEKCPKLFDKQNSHERKAVDSLKELCDRFQKHREKLLHPNNLRNLSRLSESSDEENEIAGWMEANLHAKPSPKSPDIQPVAEKPPLPKKKRQVPQAEENQGRVLPHYDPRPAKIEERKGQSLITEKIHVEPQQPEASFREESPHETSQENESQYEKSSEHSPHLSERMSTSVKEVVLTQNQRCLAEIINQKQRSPCSLEQNFGTVLPKHKRVEDETTENDVSPRRQLFHDSTVSPRRSLPCGESFAPERSVRQSWPQEKEKSPSARVERISLDPDSTRSSSSGDNYRVSESEVENIFRGSFSTENSATPRESSGSDAVEVVVRISGKEKKPKVKKIVKKPVYESTPVNRVKEQSSSTSYYSPPTNLSPEQHSLLSNVLKKLVVKNKNSKLHDYIVELLNKTKSSVSELGVSSVSDITVQSDICNLSDISSVNKIKKSDKLSVKDISKSSDSTETTYTSSISDDVPQSDIINAFVRRIEKLTDIVDDCNVIFTHSSDEFKDESLSNYPLIKETVKEKKKTDKQYPAPEDSVLSNENYIEENKSQETSDGISIGVPSSLHPKPFLTQEEESSSSNEVPFMRKKEARPRPFELSTIQEVETPMSIKTKSINEKNKESSELSDLTNQLNRLHSFYEAEKEPNLENSVSSISESEFITDKDVCSILESSSDGIEEVFRSLGIGWALSTLRKTRERNKLSMESSSTSNEHERTASRSRSKNSTIKHSTPIKRGVKKLTDAKPASKELSVQTDSLTPPSVSLNHPFLKK</sequence>